<feature type="region of interest" description="Disordered" evidence="1">
    <location>
        <begin position="1"/>
        <end position="123"/>
    </location>
</feature>
<dbReference type="EMBL" id="BMAV01027642">
    <property type="protein sequence ID" value="GFS61112.1"/>
    <property type="molecule type" value="Genomic_DNA"/>
</dbReference>
<accession>A0A8X6MKE2</accession>
<protein>
    <submittedName>
        <fullName evidence="2">Uncharacterized protein</fullName>
    </submittedName>
</protein>
<comment type="caution">
    <text evidence="2">The sequence shown here is derived from an EMBL/GenBank/DDBJ whole genome shotgun (WGS) entry which is preliminary data.</text>
</comment>
<organism evidence="2 3">
    <name type="scientific">Trichonephila inaurata madagascariensis</name>
    <dbReference type="NCBI Taxonomy" id="2747483"/>
    <lineage>
        <taxon>Eukaryota</taxon>
        <taxon>Metazoa</taxon>
        <taxon>Ecdysozoa</taxon>
        <taxon>Arthropoda</taxon>
        <taxon>Chelicerata</taxon>
        <taxon>Arachnida</taxon>
        <taxon>Araneae</taxon>
        <taxon>Araneomorphae</taxon>
        <taxon>Entelegynae</taxon>
        <taxon>Araneoidea</taxon>
        <taxon>Nephilidae</taxon>
        <taxon>Trichonephila</taxon>
        <taxon>Trichonephila inaurata</taxon>
    </lineage>
</organism>
<evidence type="ECO:0000313" key="2">
    <source>
        <dbReference type="EMBL" id="GFS61112.1"/>
    </source>
</evidence>
<evidence type="ECO:0000256" key="1">
    <source>
        <dbReference type="SAM" id="MobiDB-lite"/>
    </source>
</evidence>
<proteinExistence type="predicted"/>
<keyword evidence="3" id="KW-1185">Reference proteome</keyword>
<feature type="compositionally biased region" description="Gly residues" evidence="1">
    <location>
        <begin position="39"/>
        <end position="49"/>
    </location>
</feature>
<feature type="compositionally biased region" description="Basic and acidic residues" evidence="1">
    <location>
        <begin position="21"/>
        <end position="38"/>
    </location>
</feature>
<gene>
    <name evidence="2" type="ORF">TNIN_323641</name>
</gene>
<name>A0A8X6MKE2_9ARAC</name>
<dbReference type="AlphaFoldDB" id="A0A8X6MKE2"/>
<dbReference type="Proteomes" id="UP000886998">
    <property type="component" value="Unassembled WGS sequence"/>
</dbReference>
<evidence type="ECO:0000313" key="3">
    <source>
        <dbReference type="Proteomes" id="UP000886998"/>
    </source>
</evidence>
<feature type="compositionally biased region" description="Basic and acidic residues" evidence="1">
    <location>
        <begin position="101"/>
        <end position="123"/>
    </location>
</feature>
<reference evidence="2" key="1">
    <citation type="submission" date="2020-08" db="EMBL/GenBank/DDBJ databases">
        <title>Multicomponent nature underlies the extraordinary mechanical properties of spider dragline silk.</title>
        <authorList>
            <person name="Kono N."/>
            <person name="Nakamura H."/>
            <person name="Mori M."/>
            <person name="Yoshida Y."/>
            <person name="Ohtoshi R."/>
            <person name="Malay A.D."/>
            <person name="Moran D.A.P."/>
            <person name="Tomita M."/>
            <person name="Numata K."/>
            <person name="Arakawa K."/>
        </authorList>
    </citation>
    <scope>NUCLEOTIDE SEQUENCE</scope>
</reference>
<sequence length="145" mass="16136">MGQGHASWLRGAQQRPLRAGSSHEETVSAEEPHTRRDAGSGGSHGGGQGRIRPQGQKQHGESVTSGPRKRPLPQSLHVEDEAQQLRGGGGGGLRLGRHRQQLHDPGRGGGRQRDRDFHGRMEERQEVWIRDRRALRRHQVRRGVV</sequence>